<sequence>MSTNPKSSIPTTHPALDHIIPPTDANEKPVVEAKKQSDPALWKRIDAIILSWIYGTISSDLLNTIIEPESTAAEA</sequence>
<gene>
    <name evidence="2" type="ORF">LIER_36158</name>
</gene>
<evidence type="ECO:0000313" key="3">
    <source>
        <dbReference type="Proteomes" id="UP001454036"/>
    </source>
</evidence>
<feature type="compositionally biased region" description="Polar residues" evidence="1">
    <location>
        <begin position="1"/>
        <end position="11"/>
    </location>
</feature>
<dbReference type="EMBL" id="BAABME010016365">
    <property type="protein sequence ID" value="GAA0145642.1"/>
    <property type="molecule type" value="Genomic_DNA"/>
</dbReference>
<dbReference type="AlphaFoldDB" id="A0AAV3P1T2"/>
<organism evidence="2 3">
    <name type="scientific">Lithospermum erythrorhizon</name>
    <name type="common">Purple gromwell</name>
    <name type="synonym">Lithospermum officinale var. erythrorhizon</name>
    <dbReference type="NCBI Taxonomy" id="34254"/>
    <lineage>
        <taxon>Eukaryota</taxon>
        <taxon>Viridiplantae</taxon>
        <taxon>Streptophyta</taxon>
        <taxon>Embryophyta</taxon>
        <taxon>Tracheophyta</taxon>
        <taxon>Spermatophyta</taxon>
        <taxon>Magnoliopsida</taxon>
        <taxon>eudicotyledons</taxon>
        <taxon>Gunneridae</taxon>
        <taxon>Pentapetalae</taxon>
        <taxon>asterids</taxon>
        <taxon>lamiids</taxon>
        <taxon>Boraginales</taxon>
        <taxon>Boraginaceae</taxon>
        <taxon>Boraginoideae</taxon>
        <taxon>Lithospermeae</taxon>
        <taxon>Lithospermum</taxon>
    </lineage>
</organism>
<reference evidence="2 3" key="1">
    <citation type="submission" date="2024-01" db="EMBL/GenBank/DDBJ databases">
        <title>The complete chloroplast genome sequence of Lithospermum erythrorhizon: insights into the phylogenetic relationship among Boraginaceae species and the maternal lineages of purple gromwells.</title>
        <authorList>
            <person name="Okada T."/>
            <person name="Watanabe K."/>
        </authorList>
    </citation>
    <scope>NUCLEOTIDE SEQUENCE [LARGE SCALE GENOMIC DNA]</scope>
</reference>
<keyword evidence="3" id="KW-1185">Reference proteome</keyword>
<evidence type="ECO:0000313" key="2">
    <source>
        <dbReference type="EMBL" id="GAA0145642.1"/>
    </source>
</evidence>
<accession>A0AAV3P1T2</accession>
<feature type="region of interest" description="Disordered" evidence="1">
    <location>
        <begin position="1"/>
        <end position="32"/>
    </location>
</feature>
<evidence type="ECO:0000256" key="1">
    <source>
        <dbReference type="SAM" id="MobiDB-lite"/>
    </source>
</evidence>
<name>A0AAV3P1T2_LITER</name>
<dbReference type="Proteomes" id="UP001454036">
    <property type="component" value="Unassembled WGS sequence"/>
</dbReference>
<protein>
    <submittedName>
        <fullName evidence="2">Uncharacterized protein</fullName>
    </submittedName>
</protein>
<comment type="caution">
    <text evidence="2">The sequence shown here is derived from an EMBL/GenBank/DDBJ whole genome shotgun (WGS) entry which is preliminary data.</text>
</comment>
<proteinExistence type="predicted"/>